<dbReference type="AlphaFoldDB" id="A0A382PJ33"/>
<accession>A0A382PJ33</accession>
<protein>
    <submittedName>
        <fullName evidence="1">Uncharacterized protein</fullName>
    </submittedName>
</protein>
<proteinExistence type="predicted"/>
<sequence>MIYFISFDILPALICERWSLVGYLKEEKGREINFRLGFFDTSMPF</sequence>
<organism evidence="1">
    <name type="scientific">marine metagenome</name>
    <dbReference type="NCBI Taxonomy" id="408172"/>
    <lineage>
        <taxon>unclassified sequences</taxon>
        <taxon>metagenomes</taxon>
        <taxon>ecological metagenomes</taxon>
    </lineage>
</organism>
<reference evidence="1" key="1">
    <citation type="submission" date="2018-05" db="EMBL/GenBank/DDBJ databases">
        <authorList>
            <person name="Lanie J.A."/>
            <person name="Ng W.-L."/>
            <person name="Kazmierczak K.M."/>
            <person name="Andrzejewski T.M."/>
            <person name="Davidsen T.M."/>
            <person name="Wayne K.J."/>
            <person name="Tettelin H."/>
            <person name="Glass J.I."/>
            <person name="Rusch D."/>
            <person name="Podicherti R."/>
            <person name="Tsui H.-C.T."/>
            <person name="Winkler M.E."/>
        </authorList>
    </citation>
    <scope>NUCLEOTIDE SEQUENCE</scope>
</reference>
<evidence type="ECO:0000313" key="1">
    <source>
        <dbReference type="EMBL" id="SVC72790.1"/>
    </source>
</evidence>
<dbReference type="EMBL" id="UINC01107424">
    <property type="protein sequence ID" value="SVC72790.1"/>
    <property type="molecule type" value="Genomic_DNA"/>
</dbReference>
<name>A0A382PJ33_9ZZZZ</name>
<gene>
    <name evidence="1" type="ORF">METZ01_LOCUS325644</name>
</gene>